<feature type="site" description="Cleavage; by autolysis" evidence="6">
    <location>
        <begin position="209"/>
        <end position="210"/>
    </location>
</feature>
<feature type="binding site" evidence="6">
    <location>
        <position position="429"/>
    </location>
    <ligand>
        <name>substrate</name>
    </ligand>
</feature>
<comment type="pathway">
    <text evidence="6">Amino-acid biosynthesis; L-arginine biosynthesis; N(2)-acetyl-L-ornithine from L-glutamate: step 1/4.</text>
</comment>
<evidence type="ECO:0000256" key="6">
    <source>
        <dbReference type="HAMAP-Rule" id="MF_01106"/>
    </source>
</evidence>
<feature type="chain" id="PRO_5044922450" description="Arginine biosynthesis bifunctional protein ArgJ beta chain" evidence="6">
    <location>
        <begin position="210"/>
        <end position="429"/>
    </location>
</feature>
<feature type="site" description="Involved in the stabilization of negative charge on the oxyanion by the formation of the oxyanion hole" evidence="6">
    <location>
        <position position="137"/>
    </location>
</feature>
<dbReference type="InterPro" id="IPR002813">
    <property type="entry name" value="Arg_biosynth_ArgJ"/>
</dbReference>
<dbReference type="Pfam" id="PF01960">
    <property type="entry name" value="ArgJ"/>
    <property type="match status" value="1"/>
</dbReference>
<feature type="binding site" evidence="6">
    <location>
        <position position="424"/>
    </location>
    <ligand>
        <name>substrate</name>
    </ligand>
</feature>
<dbReference type="Gene3D" id="3.10.20.340">
    <property type="entry name" value="ArgJ beta chain, C-terminal domain"/>
    <property type="match status" value="1"/>
</dbReference>
<comment type="subunit">
    <text evidence="2 6">Heterotetramer of two alpha and two beta chains.</text>
</comment>
<dbReference type="Gene3D" id="3.30.2330.10">
    <property type="entry name" value="arginine biosynthesis bifunctional protein suprefamily"/>
    <property type="match status" value="1"/>
</dbReference>
<keyword evidence="5 6" id="KW-0012">Acyltransferase</keyword>
<dbReference type="InterPro" id="IPR016117">
    <property type="entry name" value="ArgJ-like_dom_sf"/>
</dbReference>
<keyword evidence="4 6" id="KW-0068">Autocatalytic cleavage</keyword>
<comment type="subcellular location">
    <subcellularLocation>
        <location evidence="6">Cytoplasm</location>
    </subcellularLocation>
</comment>
<comment type="catalytic activity">
    <reaction evidence="6">
        <text>N(2)-acetyl-L-ornithine + L-glutamate = N-acetyl-L-glutamate + L-ornithine</text>
        <dbReference type="Rhea" id="RHEA:15349"/>
        <dbReference type="ChEBI" id="CHEBI:29985"/>
        <dbReference type="ChEBI" id="CHEBI:44337"/>
        <dbReference type="ChEBI" id="CHEBI:46911"/>
        <dbReference type="ChEBI" id="CHEBI:57805"/>
        <dbReference type="EC" id="2.3.1.35"/>
    </reaction>
</comment>
<keyword evidence="8" id="KW-1185">Reference proteome</keyword>
<dbReference type="NCBIfam" id="TIGR00120">
    <property type="entry name" value="ArgJ"/>
    <property type="match status" value="1"/>
</dbReference>
<dbReference type="EMBL" id="CP123443">
    <property type="protein sequence ID" value="WGK69884.1"/>
    <property type="molecule type" value="Genomic_DNA"/>
</dbReference>
<dbReference type="EC" id="2.3.1.35" evidence="6"/>
<dbReference type="SUPFAM" id="SSF56266">
    <property type="entry name" value="DmpA/ArgJ-like"/>
    <property type="match status" value="1"/>
</dbReference>
<evidence type="ECO:0000256" key="1">
    <source>
        <dbReference type="ARBA" id="ARBA00006774"/>
    </source>
</evidence>
<dbReference type="Gene3D" id="3.60.70.12">
    <property type="entry name" value="L-amino peptidase D-ALA esterase/amidase"/>
    <property type="match status" value="1"/>
</dbReference>
<gene>
    <name evidence="6 7" type="primary">argJ</name>
    <name evidence="7" type="ORF">P0082_03230</name>
</gene>
<keyword evidence="6" id="KW-0055">Arginine biosynthesis</keyword>
<dbReference type="HAMAP" id="MF_01106">
    <property type="entry name" value="ArgJ"/>
    <property type="match status" value="1"/>
</dbReference>
<dbReference type="PANTHER" id="PTHR23100">
    <property type="entry name" value="ARGININE BIOSYNTHESIS BIFUNCTIONAL PROTEIN ARGJ"/>
    <property type="match status" value="1"/>
</dbReference>
<dbReference type="CDD" id="cd02152">
    <property type="entry name" value="OAT"/>
    <property type="match status" value="1"/>
</dbReference>
<proteinExistence type="inferred from homology"/>
<comment type="pathway">
    <text evidence="6">Amino-acid biosynthesis; L-arginine biosynthesis; L-ornithine and N-acetyl-L-glutamate from L-glutamate and N(2)-acetyl-L-ornithine (cyclic): step 1/1.</text>
</comment>
<name>A0ABY8MIN9_9SPIO</name>
<accession>A0ABY8MIN9</accession>
<dbReference type="InterPro" id="IPR042195">
    <property type="entry name" value="ArgJ_beta_C"/>
</dbReference>
<keyword evidence="3 6" id="KW-0808">Transferase</keyword>
<reference evidence="7 8" key="1">
    <citation type="submission" date="2023-04" db="EMBL/GenBank/DDBJ databases">
        <title>Spirochaete genome identified in red abalone sample constitutes a novel genus.</title>
        <authorList>
            <person name="Sharma S.P."/>
            <person name="Purcell C.M."/>
            <person name="Hyde J.R."/>
            <person name="Severin A.J."/>
        </authorList>
    </citation>
    <scope>NUCLEOTIDE SEQUENCE [LARGE SCALE GENOMIC DNA]</scope>
    <source>
        <strain evidence="7 8">SP-2023</strain>
    </source>
</reference>
<comment type="catalytic activity">
    <reaction evidence="6">
        <text>L-glutamate + acetyl-CoA = N-acetyl-L-glutamate + CoA + H(+)</text>
        <dbReference type="Rhea" id="RHEA:24292"/>
        <dbReference type="ChEBI" id="CHEBI:15378"/>
        <dbReference type="ChEBI" id="CHEBI:29985"/>
        <dbReference type="ChEBI" id="CHEBI:44337"/>
        <dbReference type="ChEBI" id="CHEBI:57287"/>
        <dbReference type="ChEBI" id="CHEBI:57288"/>
        <dbReference type="EC" id="2.3.1.1"/>
    </reaction>
</comment>
<dbReference type="NCBIfam" id="NF003802">
    <property type="entry name" value="PRK05388.1"/>
    <property type="match status" value="1"/>
</dbReference>
<evidence type="ECO:0000256" key="5">
    <source>
        <dbReference type="ARBA" id="ARBA00023315"/>
    </source>
</evidence>
<feature type="binding site" evidence="6">
    <location>
        <position position="199"/>
    </location>
    <ligand>
        <name>substrate</name>
    </ligand>
</feature>
<sequence>MSQSACQPTRQPIHHSPAIRHLKDGHICSPQGFSADGAAAGFRPAKPECLDLAVLYSQQTAHAAGVFTRNLFCAAPVTVTRDSLHKESKLQALLCNSGQANAGTGEEGLKISLWKQQILQQKLRLGQPHYAAVMSTGVIGVLPDKDKIAAGLEKIKLGSDAHSARRFSQAILTTDTCTKTSAYRLEIDGKPVTLAGSAKGSGMIHPNMATMLAFITTDASVEPLFLQELLRSSVERSFNRISVDGDTSTNDTVLILANGLAGNREINRNHPDWKDFRQALEMLCQDLAKAIIRDGEGATKFIEVEVISAPTEQDAALCARHVVSSNLFKTAMYGEDINWGRIACAVGNSGAKISTERLSITLGREDDPDAICVLDSNNPRSFSEETAARLLSRPEIYIRINLHQGLSHANAWGNDLSLDYVKINAHKRS</sequence>
<feature type="site" description="Involved in the stabilization of negative charge on the oxyanion by the formation of the oxyanion hole" evidence="6">
    <location>
        <position position="136"/>
    </location>
</feature>
<evidence type="ECO:0000256" key="2">
    <source>
        <dbReference type="ARBA" id="ARBA00011475"/>
    </source>
</evidence>
<feature type="binding site" evidence="6">
    <location>
        <position position="173"/>
    </location>
    <ligand>
        <name>substrate</name>
    </ligand>
</feature>
<comment type="function">
    <text evidence="6">Catalyzes two activities which are involved in the cyclic version of arginine biosynthesis: the synthesis of N-acetylglutamate from glutamate and acetyl-CoA as the acetyl donor, and of ornithine by transacetylation between N(2)-acetylornithine and glutamate.</text>
</comment>
<dbReference type="Proteomes" id="UP001228690">
    <property type="component" value="Chromosome"/>
</dbReference>
<dbReference type="PANTHER" id="PTHR23100:SF0">
    <property type="entry name" value="ARGININE BIOSYNTHESIS BIFUNCTIONAL PROTEIN ARGJ, MITOCHONDRIAL"/>
    <property type="match status" value="1"/>
</dbReference>
<feature type="active site" description="Nucleophile" evidence="6">
    <location>
        <position position="210"/>
    </location>
</feature>
<feature type="binding site" evidence="6">
    <location>
        <position position="296"/>
    </location>
    <ligand>
        <name>substrate</name>
    </ligand>
</feature>
<organism evidence="7 8">
    <name type="scientific">Candidatus Haliotispira prima</name>
    <dbReference type="NCBI Taxonomy" id="3034016"/>
    <lineage>
        <taxon>Bacteria</taxon>
        <taxon>Pseudomonadati</taxon>
        <taxon>Spirochaetota</taxon>
        <taxon>Spirochaetia</taxon>
        <taxon>Spirochaetales</taxon>
        <taxon>Spirochaetaceae</taxon>
        <taxon>Candidatus Haliotispira</taxon>
    </lineage>
</organism>
<comment type="similarity">
    <text evidence="1 6">Belongs to the ArgJ family.</text>
</comment>
<feature type="chain" id="PRO_5044922451" description="Arginine biosynthesis bifunctional protein ArgJ alpha chain" evidence="6">
    <location>
        <begin position="1"/>
        <end position="209"/>
    </location>
</feature>
<feature type="binding site" evidence="6">
    <location>
        <position position="210"/>
    </location>
    <ligand>
        <name>substrate</name>
    </ligand>
</feature>
<evidence type="ECO:0000256" key="4">
    <source>
        <dbReference type="ARBA" id="ARBA00022813"/>
    </source>
</evidence>
<evidence type="ECO:0000313" key="7">
    <source>
        <dbReference type="EMBL" id="WGK69884.1"/>
    </source>
</evidence>
<keyword evidence="6" id="KW-0028">Amino-acid biosynthesis</keyword>
<dbReference type="GO" id="GO:0004358">
    <property type="term" value="F:L-glutamate N-acetyltransferase activity, acting on acetyl-L-ornithine as donor"/>
    <property type="evidence" value="ECO:0007669"/>
    <property type="project" value="UniProtKB-EC"/>
</dbReference>
<protein>
    <recommendedName>
        <fullName evidence="6">Arginine biosynthesis bifunctional protein ArgJ</fullName>
    </recommendedName>
    <domain>
        <recommendedName>
            <fullName evidence="6">Glutamate N-acetyltransferase</fullName>
            <ecNumber evidence="6">2.3.1.35</ecNumber>
        </recommendedName>
        <alternativeName>
            <fullName evidence="6">Ornithine acetyltransferase</fullName>
            <shortName evidence="6">OATase</shortName>
        </alternativeName>
        <alternativeName>
            <fullName evidence="6">Ornithine transacetylase</fullName>
        </alternativeName>
    </domain>
    <domain>
        <recommendedName>
            <fullName evidence="6">Amino-acid acetyltransferase</fullName>
            <ecNumber evidence="6">2.3.1.1</ecNumber>
        </recommendedName>
        <alternativeName>
            <fullName evidence="6">N-acetylglutamate synthase</fullName>
            <shortName evidence="6">AGSase</shortName>
        </alternativeName>
    </domain>
    <component>
        <recommendedName>
            <fullName evidence="6">Arginine biosynthesis bifunctional protein ArgJ alpha chain</fullName>
        </recommendedName>
    </component>
    <component>
        <recommendedName>
            <fullName evidence="6">Arginine biosynthesis bifunctional protein ArgJ beta chain</fullName>
        </recommendedName>
    </component>
</protein>
<dbReference type="EC" id="2.3.1.1" evidence="6"/>
<keyword evidence="6" id="KW-0511">Multifunctional enzyme</keyword>
<evidence type="ECO:0000256" key="3">
    <source>
        <dbReference type="ARBA" id="ARBA00022679"/>
    </source>
</evidence>
<evidence type="ECO:0000313" key="8">
    <source>
        <dbReference type="Proteomes" id="UP001228690"/>
    </source>
</evidence>
<keyword evidence="6" id="KW-0963">Cytoplasm</keyword>
<dbReference type="RefSeq" id="WP_326928079.1">
    <property type="nucleotide sequence ID" value="NZ_CP123443.1"/>
</dbReference>